<dbReference type="Pfam" id="PF00168">
    <property type="entry name" value="C2"/>
    <property type="match status" value="1"/>
</dbReference>
<dbReference type="GO" id="GO:0019900">
    <property type="term" value="F:kinase binding"/>
    <property type="evidence" value="ECO:0007669"/>
    <property type="project" value="TreeGrafter"/>
</dbReference>
<reference evidence="19" key="1">
    <citation type="journal article" date="2023" name="Mol. Biol. Evol.">
        <title>Third-Generation Sequencing Reveals the Adaptive Role of the Epigenome in Three Deep-Sea Polychaetes.</title>
        <authorList>
            <person name="Perez M."/>
            <person name="Aroh O."/>
            <person name="Sun Y."/>
            <person name="Lan Y."/>
            <person name="Juniper S.K."/>
            <person name="Young C.R."/>
            <person name="Angers B."/>
            <person name="Qian P.Y."/>
        </authorList>
    </citation>
    <scope>NUCLEOTIDE SEQUENCE</scope>
    <source>
        <strain evidence="19">R07B-5</strain>
    </source>
</reference>
<gene>
    <name evidence="19" type="ORF">NP493_1343g00046</name>
</gene>
<feature type="region of interest" description="Disordered" evidence="16">
    <location>
        <begin position="433"/>
        <end position="456"/>
    </location>
</feature>
<dbReference type="SUPFAM" id="SSF49562">
    <property type="entry name" value="C2 domain (Calcium/lipid-binding domain, CaLB)"/>
    <property type="match status" value="1"/>
</dbReference>
<feature type="domain" description="WW" evidence="18">
    <location>
        <begin position="59"/>
        <end position="92"/>
    </location>
</feature>
<dbReference type="InterPro" id="IPR001202">
    <property type="entry name" value="WW_dom"/>
</dbReference>
<comment type="subcellular location">
    <subcellularLocation>
        <location evidence="1">Apical cell membrane</location>
    </subcellularLocation>
    <subcellularLocation>
        <location evidence="2">Cytoplasm</location>
    </subcellularLocation>
</comment>
<dbReference type="Gene3D" id="2.60.40.150">
    <property type="entry name" value="C2 domain"/>
    <property type="match status" value="1"/>
</dbReference>
<evidence type="ECO:0000313" key="19">
    <source>
        <dbReference type="EMBL" id="KAK2165878.1"/>
    </source>
</evidence>
<evidence type="ECO:0000256" key="10">
    <source>
        <dbReference type="ARBA" id="ARBA00023054"/>
    </source>
</evidence>
<comment type="subunit">
    <text evidence="14">Forms a complex with Mer and Ex. Interacts (via domain WW 1) with Ex (via RXPPXY motif). Interacts with Mer, Sav, Hpo and Wts.</text>
</comment>
<dbReference type="Pfam" id="PF00397">
    <property type="entry name" value="WW"/>
    <property type="match status" value="1"/>
</dbReference>
<dbReference type="GO" id="GO:0060090">
    <property type="term" value="F:molecular adaptor activity"/>
    <property type="evidence" value="ECO:0007669"/>
    <property type="project" value="TreeGrafter"/>
</dbReference>
<feature type="compositionally biased region" description="Low complexity" evidence="16">
    <location>
        <begin position="911"/>
        <end position="925"/>
    </location>
</feature>
<evidence type="ECO:0000256" key="12">
    <source>
        <dbReference type="ARBA" id="ARBA00023163"/>
    </source>
</evidence>
<evidence type="ECO:0000256" key="15">
    <source>
        <dbReference type="SAM" id="Coils"/>
    </source>
</evidence>
<dbReference type="PROSITE" id="PS50004">
    <property type="entry name" value="C2"/>
    <property type="match status" value="1"/>
</dbReference>
<evidence type="ECO:0000256" key="1">
    <source>
        <dbReference type="ARBA" id="ARBA00004221"/>
    </source>
</evidence>
<dbReference type="GO" id="GO:0016324">
    <property type="term" value="C:apical plasma membrane"/>
    <property type="evidence" value="ECO:0007669"/>
    <property type="project" value="UniProtKB-SubCell"/>
</dbReference>
<keyword evidence="5" id="KW-1003">Cell membrane</keyword>
<evidence type="ECO:0000259" key="18">
    <source>
        <dbReference type="PROSITE" id="PS50020"/>
    </source>
</evidence>
<dbReference type="AlphaFoldDB" id="A0AAD9NEQ8"/>
<feature type="domain" description="C2" evidence="17">
    <location>
        <begin position="692"/>
        <end position="812"/>
    </location>
</feature>
<evidence type="ECO:0000256" key="8">
    <source>
        <dbReference type="ARBA" id="ARBA00022737"/>
    </source>
</evidence>
<dbReference type="GO" id="GO:0016477">
    <property type="term" value="P:cell migration"/>
    <property type="evidence" value="ECO:0007669"/>
    <property type="project" value="TreeGrafter"/>
</dbReference>
<feature type="region of interest" description="Disordered" evidence="16">
    <location>
        <begin position="856"/>
        <end position="950"/>
    </location>
</feature>
<dbReference type="InterPro" id="IPR035892">
    <property type="entry name" value="C2_domain_sf"/>
</dbReference>
<comment type="function">
    <text evidence="13">Regulator of the Hippo/SWH (Sav/Wts/Hpo) signaling pathway, a signaling pathway that plays a pivotal role in organ size control and tumor suppression by restricting proliferation and promoting apoptosis. The core of this pathway is composed of a kinase cascade wherein Hippo (Hpo), in complex with its regulatory protein Salvador (Sav), phosphorylates and activates Warts (Wts) in complex with its regulatory protein Mats, which in turn phosphorylates and inactivates the Yorkie (Yki) oncoprotein. Kibra acts synergistically along with Ex and Mer to regulate the Hippo signaling pathway.</text>
</comment>
<comment type="caution">
    <text evidence="19">The sequence shown here is derived from an EMBL/GenBank/DDBJ whole genome shotgun (WGS) entry which is preliminary data.</text>
</comment>
<evidence type="ECO:0000256" key="3">
    <source>
        <dbReference type="ARBA" id="ARBA00010585"/>
    </source>
</evidence>
<evidence type="ECO:0000313" key="20">
    <source>
        <dbReference type="Proteomes" id="UP001209878"/>
    </source>
</evidence>
<proteinExistence type="inferred from homology"/>
<dbReference type="Proteomes" id="UP001209878">
    <property type="component" value="Unassembled WGS sequence"/>
</dbReference>
<sequence>MTRKRNDRNGELALPPGWEVGTDYDGKVFYINHALKQTTWIDPRDRFTKPATFADCVGDELPYGWEQSYNSVVGMYYINHLTQTNQLEDPRLQWREEQERMLKEYLTHAHEDLASKQEIYSVKQERLALAQEEVHHLSTTLERHWKASRTSLNSTSSACSTKYDPDLLKADVALARTRVARLKRELEQIRTEMKYQEQGVKTLAEVDQKMAEQGSMYSVEQAEDILNRIHSIRKSLIIGKQEKYELMQSLARLKDDVLANKVPEGSSSPDVSTLSLPPFERLNTASQTDLSGEYAAHDHRWGEIVRMRLQYDEARKQVSQMQEELAAIENQMIPGQNESDKERLLLIQEKDQLLRELRSISPKGRGEEEMEDIRGRCRQLEYDLAQAVQVSNQQIAERLKLNEAKSDVVKRLKEATQLTTHLESHLKSLSQSTLSMSSGSSRGSLGSLSASSKGSLSSLNYSDIYSQKSTSPDVSLTELHHRVEKLLQGHTTCISPIREIVGEVHGAPPGEYRMSPGSSVSSLSSQLSSLSLYEAGPPPSYEQHLERQRHNGCVDTSVVGSLHPELNVPAVVRSANGGCLPVYVSPSKCLLSHGAIADHSPENSASCMLGSALMRRSPYASDLISSSDLAANPPLSPISESSSGVCNNLSGGNTRSVSAAVSDESVAGDSGVYEAAIKRCGALDESLEMALECAQVQIKLKYEGLNSELHIGIEQARNLAALAFTEHSQVCIKAALLPSRSYMSFCTQRSRDLRHPKFNQTFCVSIAECKLESKTLQVHIWSVNEADVEECLGCAQVSLASFDPRRISIEWYNVLSFKFMQSESSASCGNVGTSSTSASSTTAEDQVEQLLQASSRQLRQVSRKSEKQSLSDSSLSRDEPNSSGRESRESMATLSCHSGVATGQKEESSDESTIISSRTSTLTRSQGPDDMDRHEGQLGAESGEEEEERDTYIETNELVIREPHDLLRVDEDSNEDDDESEVATCDAETNTECNCSHGGRENLKRHGHKSVRASSIRRSQTFSPHTRHGCDYICKLNRSDSDSAVKYRRGPFQRSAIERRSLRFKKLSTSRSLTPVDCSSISRTSIDLELDFQASQTRLSQLNDEIARLKDLKRRFEEMKAKGDGEPPEWFTENEKLQHFLTEADKLLARHEKRNQLSRVDEKAEKYLRKVMREVKQLPRGEDDQPEVLSFRRKMAFFTSVNMNVPVIVSESESETDDADEVMKCNCQSLPATTTVATSTAVKTSANKHSSSSSLPNTKV</sequence>
<evidence type="ECO:0000256" key="7">
    <source>
        <dbReference type="ARBA" id="ARBA00022553"/>
    </source>
</evidence>
<evidence type="ECO:0000256" key="16">
    <source>
        <dbReference type="SAM" id="MobiDB-lite"/>
    </source>
</evidence>
<dbReference type="InterPro" id="IPR000008">
    <property type="entry name" value="C2_dom"/>
</dbReference>
<feature type="region of interest" description="Disordered" evidence="16">
    <location>
        <begin position="1236"/>
        <end position="1260"/>
    </location>
</feature>
<organism evidence="19 20">
    <name type="scientific">Ridgeia piscesae</name>
    <name type="common">Tubeworm</name>
    <dbReference type="NCBI Taxonomy" id="27915"/>
    <lineage>
        <taxon>Eukaryota</taxon>
        <taxon>Metazoa</taxon>
        <taxon>Spiralia</taxon>
        <taxon>Lophotrochozoa</taxon>
        <taxon>Annelida</taxon>
        <taxon>Polychaeta</taxon>
        <taxon>Sedentaria</taxon>
        <taxon>Canalipalpata</taxon>
        <taxon>Sabellida</taxon>
        <taxon>Siboglinidae</taxon>
        <taxon>Ridgeia</taxon>
    </lineage>
</organism>
<evidence type="ECO:0000256" key="4">
    <source>
        <dbReference type="ARBA" id="ARBA00013712"/>
    </source>
</evidence>
<feature type="compositionally biased region" description="Basic and acidic residues" evidence="16">
    <location>
        <begin position="863"/>
        <end position="889"/>
    </location>
</feature>
<name>A0AAD9NEQ8_RIDPI</name>
<comment type="similarity">
    <text evidence="3">Belongs to the WWC family. KIBRA subfamily.</text>
</comment>
<dbReference type="PROSITE" id="PS01159">
    <property type="entry name" value="WW_DOMAIN_1"/>
    <property type="match status" value="1"/>
</dbReference>
<evidence type="ECO:0000256" key="14">
    <source>
        <dbReference type="ARBA" id="ARBA00025969"/>
    </source>
</evidence>
<dbReference type="PANTHER" id="PTHR14791">
    <property type="entry name" value="BOMB/KIRA PROTEINS"/>
    <property type="match status" value="1"/>
</dbReference>
<keyword evidence="6" id="KW-0963">Cytoplasm</keyword>
<feature type="compositionally biased region" description="Low complexity" evidence="16">
    <location>
        <begin position="1236"/>
        <end position="1254"/>
    </location>
</feature>
<evidence type="ECO:0000256" key="2">
    <source>
        <dbReference type="ARBA" id="ARBA00004496"/>
    </source>
</evidence>
<dbReference type="InterPro" id="IPR051105">
    <property type="entry name" value="WWC/KIBRA_Hippo_Reg"/>
</dbReference>
<feature type="coiled-coil region" evidence="15">
    <location>
        <begin position="304"/>
        <end position="331"/>
    </location>
</feature>
<feature type="compositionally biased region" description="Polar residues" evidence="16">
    <location>
        <begin position="1012"/>
        <end position="1023"/>
    </location>
</feature>
<keyword evidence="20" id="KW-1185">Reference proteome</keyword>
<feature type="coiled-coil region" evidence="15">
    <location>
        <begin position="172"/>
        <end position="199"/>
    </location>
</feature>
<dbReference type="InterPro" id="IPR036020">
    <property type="entry name" value="WW_dom_sf"/>
</dbReference>
<keyword evidence="8" id="KW-0677">Repeat</keyword>
<dbReference type="GO" id="GO:0005737">
    <property type="term" value="C:cytoplasm"/>
    <property type="evidence" value="ECO:0007669"/>
    <property type="project" value="UniProtKB-SubCell"/>
</dbReference>
<evidence type="ECO:0000256" key="13">
    <source>
        <dbReference type="ARBA" id="ARBA00024960"/>
    </source>
</evidence>
<dbReference type="SMART" id="SM00239">
    <property type="entry name" value="C2"/>
    <property type="match status" value="1"/>
</dbReference>
<feature type="coiled-coil region" evidence="15">
    <location>
        <begin position="1092"/>
        <end position="1122"/>
    </location>
</feature>
<dbReference type="GO" id="GO:0046621">
    <property type="term" value="P:negative regulation of organ growth"/>
    <property type="evidence" value="ECO:0007669"/>
    <property type="project" value="TreeGrafter"/>
</dbReference>
<keyword evidence="9" id="KW-0805">Transcription regulation</keyword>
<evidence type="ECO:0000256" key="6">
    <source>
        <dbReference type="ARBA" id="ARBA00022490"/>
    </source>
</evidence>
<accession>A0AAD9NEQ8</accession>
<evidence type="ECO:0000256" key="5">
    <source>
        <dbReference type="ARBA" id="ARBA00022475"/>
    </source>
</evidence>
<keyword evidence="7" id="KW-0597">Phosphoprotein</keyword>
<evidence type="ECO:0000259" key="17">
    <source>
        <dbReference type="PROSITE" id="PS50004"/>
    </source>
</evidence>
<dbReference type="PROSITE" id="PS50020">
    <property type="entry name" value="WW_DOMAIN_2"/>
    <property type="match status" value="2"/>
</dbReference>
<evidence type="ECO:0000256" key="11">
    <source>
        <dbReference type="ARBA" id="ARBA00023136"/>
    </source>
</evidence>
<dbReference type="PANTHER" id="PTHR14791:SF29">
    <property type="entry name" value="PROTEIN KIBRA"/>
    <property type="match status" value="1"/>
</dbReference>
<dbReference type="SMART" id="SM00456">
    <property type="entry name" value="WW"/>
    <property type="match status" value="2"/>
</dbReference>
<dbReference type="Gene3D" id="2.20.70.10">
    <property type="match status" value="2"/>
</dbReference>
<protein>
    <recommendedName>
        <fullName evidence="4">Protein kibra</fullName>
    </recommendedName>
</protein>
<dbReference type="GO" id="GO:0006355">
    <property type="term" value="P:regulation of DNA-templated transcription"/>
    <property type="evidence" value="ECO:0007669"/>
    <property type="project" value="TreeGrafter"/>
</dbReference>
<dbReference type="CDD" id="cd00201">
    <property type="entry name" value="WW"/>
    <property type="match status" value="2"/>
</dbReference>
<dbReference type="Pfam" id="PF25802">
    <property type="entry name" value="WWC1"/>
    <property type="match status" value="1"/>
</dbReference>
<evidence type="ECO:0000256" key="9">
    <source>
        <dbReference type="ARBA" id="ARBA00023015"/>
    </source>
</evidence>
<dbReference type="InterPro" id="IPR057747">
    <property type="entry name" value="WWC1_hairpin"/>
</dbReference>
<keyword evidence="10 15" id="KW-0175">Coiled coil</keyword>
<dbReference type="EMBL" id="JAODUO010001343">
    <property type="protein sequence ID" value="KAK2165878.1"/>
    <property type="molecule type" value="Genomic_DNA"/>
</dbReference>
<feature type="domain" description="WW" evidence="18">
    <location>
        <begin position="12"/>
        <end position="45"/>
    </location>
</feature>
<dbReference type="GO" id="GO:0035330">
    <property type="term" value="P:regulation of hippo signaling"/>
    <property type="evidence" value="ECO:0007669"/>
    <property type="project" value="TreeGrafter"/>
</dbReference>
<feature type="region of interest" description="Disordered" evidence="16">
    <location>
        <begin position="1001"/>
        <end position="1023"/>
    </location>
</feature>
<keyword evidence="11" id="KW-0472">Membrane</keyword>
<keyword evidence="12" id="KW-0804">Transcription</keyword>
<dbReference type="SUPFAM" id="SSF51045">
    <property type="entry name" value="WW domain"/>
    <property type="match status" value="2"/>
</dbReference>